<keyword evidence="8" id="KW-0406">Ion transport</keyword>
<dbReference type="OrthoDB" id="253428at2157"/>
<dbReference type="GO" id="GO:0005886">
    <property type="term" value="C:plasma membrane"/>
    <property type="evidence" value="ECO:0007669"/>
    <property type="project" value="UniProtKB-SubCell"/>
</dbReference>
<reference evidence="10" key="1">
    <citation type="submission" date="2015-03" db="EMBL/GenBank/DDBJ databases">
        <authorList>
            <person name="Urmite Genomes"/>
        </authorList>
    </citation>
    <scope>NUCLEOTIDE SEQUENCE [LARGE SCALE GENOMIC DNA]</scope>
    <source>
        <strain evidence="10">Arc-Hr</strain>
    </source>
</reference>
<dbReference type="Proteomes" id="UP000198902">
    <property type="component" value="Unassembled WGS sequence"/>
</dbReference>
<proteinExistence type="inferred from homology"/>
<comment type="caution">
    <text evidence="8">Lacks conserved residue(s) required for the propagation of feature annotation.</text>
</comment>
<keyword evidence="3 8" id="KW-0812">Transmembrane</keyword>
<feature type="transmembrane region" description="Helical" evidence="8">
    <location>
        <begin position="34"/>
        <end position="51"/>
    </location>
</feature>
<dbReference type="AlphaFoldDB" id="A0A0D6JUB2"/>
<evidence type="ECO:0000256" key="8">
    <source>
        <dbReference type="HAMAP-Rule" id="MF_00454"/>
    </source>
</evidence>
<evidence type="ECO:0000256" key="4">
    <source>
        <dbReference type="ARBA" id="ARBA00022989"/>
    </source>
</evidence>
<comment type="similarity">
    <text evidence="6 8">Belongs to the fluoride channel Fluc/FEX (TC 1.A.43) family.</text>
</comment>
<keyword evidence="10" id="KW-1185">Reference proteome</keyword>
<protein>
    <recommendedName>
        <fullName evidence="8">Fluoride-specific ion channel FluC</fullName>
    </recommendedName>
</protein>
<evidence type="ECO:0000256" key="2">
    <source>
        <dbReference type="ARBA" id="ARBA00022475"/>
    </source>
</evidence>
<comment type="subcellular location">
    <subcellularLocation>
        <location evidence="1 8">Cell membrane</location>
        <topology evidence="1 8">Multi-pass membrane protein</topology>
    </subcellularLocation>
</comment>
<keyword evidence="5 8" id="KW-0472">Membrane</keyword>
<keyword evidence="8" id="KW-0813">Transport</keyword>
<evidence type="ECO:0000256" key="5">
    <source>
        <dbReference type="ARBA" id="ARBA00023136"/>
    </source>
</evidence>
<comment type="catalytic activity">
    <reaction evidence="7">
        <text>fluoride(in) = fluoride(out)</text>
        <dbReference type="Rhea" id="RHEA:76159"/>
        <dbReference type="ChEBI" id="CHEBI:17051"/>
    </reaction>
    <physiologicalReaction direction="left-to-right" evidence="7">
        <dbReference type="Rhea" id="RHEA:76160"/>
    </physiologicalReaction>
</comment>
<organism evidence="9 10">
    <name type="scientific">Haloferax massiliensis</name>
    <dbReference type="NCBI Taxonomy" id="1476858"/>
    <lineage>
        <taxon>Archaea</taxon>
        <taxon>Methanobacteriati</taxon>
        <taxon>Methanobacteriota</taxon>
        <taxon>Stenosarchaea group</taxon>
        <taxon>Halobacteria</taxon>
        <taxon>Halobacteriales</taxon>
        <taxon>Haloferacaceae</taxon>
        <taxon>Haloferax</taxon>
    </lineage>
</organism>
<evidence type="ECO:0000256" key="7">
    <source>
        <dbReference type="ARBA" id="ARBA00035585"/>
    </source>
</evidence>
<comment type="function">
    <text evidence="8">Fluoride-specific ion channel. Important for reducing fluoride concentration in the cell, thus reducing its toxicity.</text>
</comment>
<evidence type="ECO:0000256" key="1">
    <source>
        <dbReference type="ARBA" id="ARBA00004651"/>
    </source>
</evidence>
<dbReference type="EMBL" id="CSTE01000002">
    <property type="protein sequence ID" value="CQR51272.1"/>
    <property type="molecule type" value="Genomic_DNA"/>
</dbReference>
<name>A0A0D6JUB2_9EURY</name>
<evidence type="ECO:0000313" key="9">
    <source>
        <dbReference type="EMBL" id="CQR51272.1"/>
    </source>
</evidence>
<evidence type="ECO:0000313" key="10">
    <source>
        <dbReference type="Proteomes" id="UP000198902"/>
    </source>
</evidence>
<dbReference type="GO" id="GO:0140114">
    <property type="term" value="P:cellular detoxification of fluoride"/>
    <property type="evidence" value="ECO:0007669"/>
    <property type="project" value="UniProtKB-UniRule"/>
</dbReference>
<feature type="transmembrane region" description="Helical" evidence="8">
    <location>
        <begin position="58"/>
        <end position="79"/>
    </location>
</feature>
<dbReference type="Pfam" id="PF02537">
    <property type="entry name" value="CRCB"/>
    <property type="match status" value="1"/>
</dbReference>
<evidence type="ECO:0000256" key="3">
    <source>
        <dbReference type="ARBA" id="ARBA00022692"/>
    </source>
</evidence>
<dbReference type="RefSeq" id="WP_089779612.1">
    <property type="nucleotide sequence ID" value="NZ_CABLRR010000002.1"/>
</dbReference>
<dbReference type="HAMAP" id="MF_00454">
    <property type="entry name" value="FluC"/>
    <property type="match status" value="1"/>
</dbReference>
<dbReference type="InterPro" id="IPR003691">
    <property type="entry name" value="FluC"/>
</dbReference>
<evidence type="ECO:0000256" key="6">
    <source>
        <dbReference type="ARBA" id="ARBA00035120"/>
    </source>
</evidence>
<sequence length="111" mass="11039">MDRSELALVALGGFAGAILRYAVSVAIPGAGGTLAVNVLGCFALGTFITSVSSRRAQLFFGTGLLSSLTTYSTFAVQTASLSPMGGALNVGANYALGFAAAALGLAFGGRR</sequence>
<accession>A0A0D6JUB2</accession>
<feature type="transmembrane region" description="Helical" evidence="8">
    <location>
        <begin position="91"/>
        <end position="109"/>
    </location>
</feature>
<keyword evidence="2 8" id="KW-1003">Cell membrane</keyword>
<gene>
    <name evidence="9" type="primary">crcB_2</name>
    <name evidence="8" type="synonym">crcB</name>
    <name evidence="8" type="synonym">fluC</name>
    <name evidence="9" type="ORF">BN996_02661</name>
</gene>
<keyword evidence="4 8" id="KW-1133">Transmembrane helix</keyword>
<keyword evidence="8" id="KW-0407">Ion channel</keyword>
<dbReference type="GO" id="GO:0062054">
    <property type="term" value="F:fluoride channel activity"/>
    <property type="evidence" value="ECO:0007669"/>
    <property type="project" value="UniProtKB-UniRule"/>
</dbReference>